<keyword evidence="2" id="KW-0813">Transport</keyword>
<evidence type="ECO:0000313" key="4">
    <source>
        <dbReference type="EMBL" id="MCR8873049.1"/>
    </source>
</evidence>
<feature type="domain" description="TonB-dependent receptor plug" evidence="3">
    <location>
        <begin position="211"/>
        <end position="319"/>
    </location>
</feature>
<dbReference type="GO" id="GO:0015344">
    <property type="term" value="F:siderophore uptake transmembrane transporter activity"/>
    <property type="evidence" value="ECO:0007669"/>
    <property type="project" value="TreeGrafter"/>
</dbReference>
<dbReference type="AlphaFoldDB" id="A0AAW5N6E3"/>
<dbReference type="InterPro" id="IPR023997">
    <property type="entry name" value="TonB-dep_OMP_SusC/RagA_CS"/>
</dbReference>
<dbReference type="GO" id="GO:0044718">
    <property type="term" value="P:siderophore transmembrane transport"/>
    <property type="evidence" value="ECO:0007669"/>
    <property type="project" value="TreeGrafter"/>
</dbReference>
<dbReference type="Pfam" id="PF13715">
    <property type="entry name" value="CarbopepD_reg_2"/>
    <property type="match status" value="1"/>
</dbReference>
<evidence type="ECO:0000259" key="3">
    <source>
        <dbReference type="Pfam" id="PF07715"/>
    </source>
</evidence>
<evidence type="ECO:0000256" key="2">
    <source>
        <dbReference type="PROSITE-ProRule" id="PRU01360"/>
    </source>
</evidence>
<comment type="similarity">
    <text evidence="2">Belongs to the TonB-dependent receptor family.</text>
</comment>
<dbReference type="Gene3D" id="2.60.40.1120">
    <property type="entry name" value="Carboxypeptidase-like, regulatory domain"/>
    <property type="match status" value="1"/>
</dbReference>
<dbReference type="SUPFAM" id="SSF56935">
    <property type="entry name" value="Porins"/>
    <property type="match status" value="1"/>
</dbReference>
<keyword evidence="2" id="KW-1134">Transmembrane beta strand</keyword>
<comment type="subcellular location">
    <subcellularLocation>
        <location evidence="2">Cell outer membrane</location>
        <topology evidence="2">Multi-pass membrane protein</topology>
    </subcellularLocation>
</comment>
<accession>A0AAW5N6E3</accession>
<dbReference type="GO" id="GO:0009279">
    <property type="term" value="C:cell outer membrane"/>
    <property type="evidence" value="ECO:0007669"/>
    <property type="project" value="UniProtKB-SubCell"/>
</dbReference>
<dbReference type="InterPro" id="IPR037066">
    <property type="entry name" value="Plug_dom_sf"/>
</dbReference>
<keyword evidence="2" id="KW-0472">Membrane</keyword>
<proteinExistence type="inferred from homology"/>
<dbReference type="PANTHER" id="PTHR30069:SF29">
    <property type="entry name" value="HEMOGLOBIN AND HEMOGLOBIN-HAPTOGLOBIN-BINDING PROTEIN 1-RELATED"/>
    <property type="match status" value="1"/>
</dbReference>
<dbReference type="InterPro" id="IPR039426">
    <property type="entry name" value="TonB-dep_rcpt-like"/>
</dbReference>
<dbReference type="Proteomes" id="UP001204579">
    <property type="component" value="Unassembled WGS sequence"/>
</dbReference>
<sequence>MKLTNLILEESRKKISRLLCVTALSTCSLFAYAQQQPVRLTGSNIPLKSVFKQIEKQTKLFIDYKSQDIDDSRVIRNMPEKGTVQEVLVKLLDGTDCVATHSNGHIIIRKQVDTQSGKKSQMVKGTIVDASGEPIIGANVVVKGTANGTITDIDGNFSLDAPEGAILQVSYIGYADQEVKVGKQKILSIVLKEDSKTLDEVVVVGYMTQKKASLTGAVASMKMEENLNTISTTSAGNLLAGKMAGVTIGTPNGIPGSNPSISIRTGSSWNSQNIVYVIDGVVRGSGDFNNLSPNEIEDITVLKDAASAAVYGSRASGGVILVTTKRGNKGKPVFNYSYGFSVDSRTKNVDLTSAVEAGELYNRINGTSDPAGWAWSQEELDYFKNINNGWGYDQLETVWRNPTTQTHNFSVDGGNDRIRYFGAASYVKQEGFLQPLTYDKYNLRMNVTADITKDLEVFVGLAIYNTFRGNSVIEGAEANYSKLRVWQPDQPVYTNSGKYIDYGWSANLGAALDGSAGYYKETLLKPQASFSATYKMPFLKGLKAKFSYSRSWTHEVANGYYTNYDLMTMKKSGINGRIISTDDKDIIGTKKNTWFAKEYIEREADWSGDKQMNFQLSYDNLFNDVHRVAGTFVTEWYEGNGSGVLAGRETFPVYRTDQFWAASSARADTWGDGDTDWVSGRMSYIGQFSYAYKDKYLASFSFREDGSMNFAADKRWGFFPAGSVGWVISEENFFNKKYIQFLKLRGSAGLTGNDGVGGWQWQESYQSGNNAYFGTTPSRSVGITYGSVVNPDLTWEKTMSYDVGVDVNFLNHWNLSFDYWYSRTYDILGARSKSVPTSFSLSLPDENYGEIHAQGVDFQLGYQGKSKDFTYHGNFTLSYGWNEVIQKDYSENAQWIDIPEGKSTSYITGYVFDKIIRTQDELDAFNAEHPDYLHNGLSPELGMMVFKDISGPNGTPDGIIDSWDRVMLRSRNNPVVYGLNLGGSWKGLSVDMMFSGKLGEWKSISNLAGGVEWNRIWDKWYYDSWTPENPNATLPKRISKSSSNTYQTNSVFWYKKSNFMRLKYLTISYELPGKQFYSKLFDKVRLFVSGTNLFCLGSFNKNYYDPEISEGNSYPVMRSWNFGIDVRF</sequence>
<dbReference type="InterPro" id="IPR008969">
    <property type="entry name" value="CarboxyPept-like_regulatory"/>
</dbReference>
<reference evidence="4 5" key="1">
    <citation type="submission" date="2022-08" db="EMBL/GenBank/DDBJ databases">
        <authorList>
            <person name="Zeman M."/>
            <person name="Kubasova T."/>
        </authorList>
    </citation>
    <scope>NUCLEOTIDE SEQUENCE [LARGE SCALE GENOMIC DNA]</scope>
    <source>
        <strain evidence="4 5">ET62</strain>
    </source>
</reference>
<dbReference type="InterPro" id="IPR023996">
    <property type="entry name" value="TonB-dep_OMP_SusC/RagA"/>
</dbReference>
<dbReference type="FunFam" id="2.60.40.1120:FF:000003">
    <property type="entry name" value="Outer membrane protein Omp121"/>
    <property type="match status" value="1"/>
</dbReference>
<keyword evidence="2" id="KW-0812">Transmembrane</keyword>
<keyword evidence="1" id="KW-0732">Signal</keyword>
<keyword evidence="5" id="KW-1185">Reference proteome</keyword>
<dbReference type="SUPFAM" id="SSF49464">
    <property type="entry name" value="Carboxypeptidase regulatory domain-like"/>
    <property type="match status" value="1"/>
</dbReference>
<keyword evidence="2" id="KW-0998">Cell outer membrane</keyword>
<dbReference type="PROSITE" id="PS52016">
    <property type="entry name" value="TONB_DEPENDENT_REC_3"/>
    <property type="match status" value="1"/>
</dbReference>
<comment type="caution">
    <text evidence="4">The sequence shown here is derived from an EMBL/GenBank/DDBJ whole genome shotgun (WGS) entry which is preliminary data.</text>
</comment>
<dbReference type="EMBL" id="JANRHJ010000003">
    <property type="protein sequence ID" value="MCR8873049.1"/>
    <property type="molecule type" value="Genomic_DNA"/>
</dbReference>
<gene>
    <name evidence="4" type="ORF">NW209_03255</name>
</gene>
<name>A0AAW5N6E3_9BACT</name>
<dbReference type="RefSeq" id="WP_258335401.1">
    <property type="nucleotide sequence ID" value="NZ_JANRHJ010000003.1"/>
</dbReference>
<evidence type="ECO:0000313" key="5">
    <source>
        <dbReference type="Proteomes" id="UP001204579"/>
    </source>
</evidence>
<dbReference type="InterPro" id="IPR012910">
    <property type="entry name" value="Plug_dom"/>
</dbReference>
<dbReference type="PANTHER" id="PTHR30069">
    <property type="entry name" value="TONB-DEPENDENT OUTER MEMBRANE RECEPTOR"/>
    <property type="match status" value="1"/>
</dbReference>
<dbReference type="Pfam" id="PF07715">
    <property type="entry name" value="Plug"/>
    <property type="match status" value="1"/>
</dbReference>
<organism evidence="4 5">
    <name type="scientific">Phocaeicola barnesiae</name>
    <dbReference type="NCBI Taxonomy" id="376804"/>
    <lineage>
        <taxon>Bacteria</taxon>
        <taxon>Pseudomonadati</taxon>
        <taxon>Bacteroidota</taxon>
        <taxon>Bacteroidia</taxon>
        <taxon>Bacteroidales</taxon>
        <taxon>Bacteroidaceae</taxon>
        <taxon>Phocaeicola</taxon>
    </lineage>
</organism>
<evidence type="ECO:0000256" key="1">
    <source>
        <dbReference type="ARBA" id="ARBA00022729"/>
    </source>
</evidence>
<dbReference type="NCBIfam" id="TIGR04057">
    <property type="entry name" value="SusC_RagA_signa"/>
    <property type="match status" value="1"/>
</dbReference>
<protein>
    <submittedName>
        <fullName evidence="4">TonB-dependent receptor</fullName>
    </submittedName>
</protein>
<keyword evidence="4" id="KW-0675">Receptor</keyword>
<dbReference type="Gene3D" id="2.170.130.10">
    <property type="entry name" value="TonB-dependent receptor, plug domain"/>
    <property type="match status" value="1"/>
</dbReference>
<dbReference type="NCBIfam" id="TIGR04056">
    <property type="entry name" value="OMP_RagA_SusC"/>
    <property type="match status" value="1"/>
</dbReference>